<evidence type="ECO:0000313" key="2">
    <source>
        <dbReference type="Proteomes" id="UP001141552"/>
    </source>
</evidence>
<reference evidence="1" key="1">
    <citation type="submission" date="2022-02" db="EMBL/GenBank/DDBJ databases">
        <authorList>
            <person name="Henning P.M."/>
            <person name="McCubbin A.G."/>
            <person name="Shore J.S."/>
        </authorList>
    </citation>
    <scope>NUCLEOTIDE SEQUENCE</scope>
    <source>
        <strain evidence="1">F60SS</strain>
        <tissue evidence="1">Leaves</tissue>
    </source>
</reference>
<dbReference type="EMBL" id="JAKUCV010000351">
    <property type="protein sequence ID" value="KAJ4850368.1"/>
    <property type="molecule type" value="Genomic_DNA"/>
</dbReference>
<keyword evidence="2" id="KW-1185">Reference proteome</keyword>
<proteinExistence type="predicted"/>
<name>A0A9Q0GHI8_9ROSI</name>
<organism evidence="1 2">
    <name type="scientific">Turnera subulata</name>
    <dbReference type="NCBI Taxonomy" id="218843"/>
    <lineage>
        <taxon>Eukaryota</taxon>
        <taxon>Viridiplantae</taxon>
        <taxon>Streptophyta</taxon>
        <taxon>Embryophyta</taxon>
        <taxon>Tracheophyta</taxon>
        <taxon>Spermatophyta</taxon>
        <taxon>Magnoliopsida</taxon>
        <taxon>eudicotyledons</taxon>
        <taxon>Gunneridae</taxon>
        <taxon>Pentapetalae</taxon>
        <taxon>rosids</taxon>
        <taxon>fabids</taxon>
        <taxon>Malpighiales</taxon>
        <taxon>Passifloraceae</taxon>
        <taxon>Turnera</taxon>
    </lineage>
</organism>
<accession>A0A9Q0GHI8</accession>
<reference evidence="1" key="2">
    <citation type="journal article" date="2023" name="Plants (Basel)">
        <title>Annotation of the Turnera subulata (Passifloraceae) Draft Genome Reveals the S-Locus Evolved after the Divergence of Turneroideae from Passifloroideae in a Stepwise Manner.</title>
        <authorList>
            <person name="Henning P.M."/>
            <person name="Roalson E.H."/>
            <person name="Mir W."/>
            <person name="McCubbin A.G."/>
            <person name="Shore J.S."/>
        </authorList>
    </citation>
    <scope>NUCLEOTIDE SEQUENCE</scope>
    <source>
        <strain evidence="1">F60SS</strain>
    </source>
</reference>
<dbReference type="AlphaFoldDB" id="A0A9Q0GHI8"/>
<sequence>MSKFVDQNRGFRNRDGLYGQSDPNSIRGGCAVLAGMIESHLRTRASLHLHSGYKAMANILM</sequence>
<gene>
    <name evidence="1" type="ORF">Tsubulata_031320</name>
</gene>
<comment type="caution">
    <text evidence="1">The sequence shown here is derived from an EMBL/GenBank/DDBJ whole genome shotgun (WGS) entry which is preliminary data.</text>
</comment>
<evidence type="ECO:0000313" key="1">
    <source>
        <dbReference type="EMBL" id="KAJ4850368.1"/>
    </source>
</evidence>
<dbReference type="Proteomes" id="UP001141552">
    <property type="component" value="Unassembled WGS sequence"/>
</dbReference>
<protein>
    <submittedName>
        <fullName evidence="1">Uncharacterized protein</fullName>
    </submittedName>
</protein>